<feature type="domain" description="Nucleotidyl transferase" evidence="1">
    <location>
        <begin position="3"/>
        <end position="121"/>
    </location>
</feature>
<dbReference type="KEGG" id="smai:EXU30_17230"/>
<dbReference type="PANTHER" id="PTHR22572">
    <property type="entry name" value="SUGAR-1-PHOSPHATE GUANYL TRANSFERASE"/>
    <property type="match status" value="1"/>
</dbReference>
<dbReference type="InterPro" id="IPR005835">
    <property type="entry name" value="NTP_transferase_dom"/>
</dbReference>
<dbReference type="Gene3D" id="2.160.10.10">
    <property type="entry name" value="Hexapeptide repeat proteins"/>
    <property type="match status" value="1"/>
</dbReference>
<dbReference type="OrthoDB" id="5557705at2"/>
<protein>
    <submittedName>
        <fullName evidence="2">NDP-sugar synthase</fullName>
    </submittedName>
</protein>
<dbReference type="Proteomes" id="UP000291106">
    <property type="component" value="Chromosome"/>
</dbReference>
<name>A0A411PL26_9GAMM</name>
<evidence type="ECO:0000259" key="1">
    <source>
        <dbReference type="Pfam" id="PF00483"/>
    </source>
</evidence>
<evidence type="ECO:0000313" key="2">
    <source>
        <dbReference type="EMBL" id="QBF84219.1"/>
    </source>
</evidence>
<dbReference type="AlphaFoldDB" id="A0A411PL26"/>
<sequence>MQAIIFANRNGNELAPLNDYFCPALMKVANKAVVEYTLDNLKQAGFSRATLVAANDISKLKDHLQDGSRWGIEIDYVLSKPQESVASVLNKLKLDTNTKNLLIRGDMIIAASISEYIELCQHMPSTFISAKLNGANPGILMLPAAKEHLSMLDWPLTTNHQAAATCGSTVEKASVSQILHGECFYLDNFASIIAANRYILTHPLKFTLSGRQVNPNKNQWLEHQVHLTSPQHFNGSVGAFSHIDANAKISGYVSLGQHTYVGESSIKDSIVMDNTSIGDGLNLDNMIVVENTLINAISGQVVTIHDDNIIAAVNSPTLQGQHLAHQNLTAAHINGEQTGLNPSQSVSAGQKLCSLMLLLLSLPVMVISIFQGIMKGQRNIWISYKAQDNQSGSIKMFELNCKNPLVRHLPKLQHVLSGKLQLFGAAPELTDKDASFDSSAPQKPIKRYGVFGPVQLFLNKPPKEEVDLIELEYANLSQWGYLQKLLATRS</sequence>
<accession>A0A411PL26</accession>
<dbReference type="InterPro" id="IPR029044">
    <property type="entry name" value="Nucleotide-diphossugar_trans"/>
</dbReference>
<dbReference type="InterPro" id="IPR050486">
    <property type="entry name" value="Mannose-1P_guanyltransferase"/>
</dbReference>
<dbReference type="Pfam" id="PF00483">
    <property type="entry name" value="NTP_transferase"/>
    <property type="match status" value="1"/>
</dbReference>
<proteinExistence type="predicted"/>
<keyword evidence="3" id="KW-1185">Reference proteome</keyword>
<evidence type="ECO:0000313" key="3">
    <source>
        <dbReference type="Proteomes" id="UP000291106"/>
    </source>
</evidence>
<reference evidence="2 3" key="1">
    <citation type="submission" date="2019-02" db="EMBL/GenBank/DDBJ databases">
        <title>Shewanella sp. D4-2 isolated from Dokdo Island.</title>
        <authorList>
            <person name="Baek K."/>
        </authorList>
    </citation>
    <scope>NUCLEOTIDE SEQUENCE [LARGE SCALE GENOMIC DNA]</scope>
    <source>
        <strain evidence="2 3">D4-2</strain>
    </source>
</reference>
<dbReference type="Gene3D" id="3.90.550.10">
    <property type="entry name" value="Spore Coat Polysaccharide Biosynthesis Protein SpsA, Chain A"/>
    <property type="match status" value="1"/>
</dbReference>
<organism evidence="2 3">
    <name type="scientific">Shewanella maritima</name>
    <dbReference type="NCBI Taxonomy" id="2520507"/>
    <lineage>
        <taxon>Bacteria</taxon>
        <taxon>Pseudomonadati</taxon>
        <taxon>Pseudomonadota</taxon>
        <taxon>Gammaproteobacteria</taxon>
        <taxon>Alteromonadales</taxon>
        <taxon>Shewanellaceae</taxon>
        <taxon>Shewanella</taxon>
    </lineage>
</organism>
<dbReference type="SUPFAM" id="SSF53448">
    <property type="entry name" value="Nucleotide-diphospho-sugar transferases"/>
    <property type="match status" value="1"/>
</dbReference>
<dbReference type="RefSeq" id="WP_130602111.1">
    <property type="nucleotide sequence ID" value="NZ_CP036200.1"/>
</dbReference>
<gene>
    <name evidence="2" type="ORF">EXU30_17230</name>
</gene>
<dbReference type="EMBL" id="CP036200">
    <property type="protein sequence ID" value="QBF84219.1"/>
    <property type="molecule type" value="Genomic_DNA"/>
</dbReference>